<dbReference type="KEGG" id="xce:Xcel_3464"/>
<dbReference type="AlphaFoldDB" id="D1C0Z7"/>
<feature type="transmembrane region" description="Helical" evidence="1">
    <location>
        <begin position="39"/>
        <end position="62"/>
    </location>
</feature>
<evidence type="ECO:0000313" key="3">
    <source>
        <dbReference type="Proteomes" id="UP000002255"/>
    </source>
</evidence>
<evidence type="ECO:0000256" key="1">
    <source>
        <dbReference type="SAM" id="Phobius"/>
    </source>
</evidence>
<dbReference type="RefSeq" id="WP_012880203.1">
    <property type="nucleotide sequence ID" value="NC_013531.1"/>
</dbReference>
<gene>
    <name evidence="2" type="ORF">Xcel_3464</name>
</gene>
<reference evidence="2 3" key="1">
    <citation type="journal article" date="2010" name="Stand. Genomic Sci.">
        <title>Complete genome sequence of Xylanimonas cellulosilytica type strain (XIL07).</title>
        <authorList>
            <person name="Foster B."/>
            <person name="Pukall R."/>
            <person name="Abt B."/>
            <person name="Nolan M."/>
            <person name="Glavina Del Rio T."/>
            <person name="Chen F."/>
            <person name="Lucas S."/>
            <person name="Tice H."/>
            <person name="Pitluck S."/>
            <person name="Cheng J.-F."/>
            <person name="Chertkov O."/>
            <person name="Brettin T."/>
            <person name="Han C."/>
            <person name="Detter J.C."/>
            <person name="Bruce D."/>
            <person name="Goodwin L."/>
            <person name="Ivanova N."/>
            <person name="Mavromatis K."/>
            <person name="Pati A."/>
            <person name="Mikhailova N."/>
            <person name="Chen A."/>
            <person name="Palaniappan K."/>
            <person name="Land M."/>
            <person name="Hauser L."/>
            <person name="Chang Y.-J."/>
            <person name="Jeffries C.D."/>
            <person name="Chain P."/>
            <person name="Rohde M."/>
            <person name="Goeker M."/>
            <person name="Bristow J."/>
            <person name="Eisen J.A."/>
            <person name="Markowitz V."/>
            <person name="Hugenholtz P."/>
            <person name="Kyrpides N.C."/>
            <person name="Klenk H.-P."/>
            <person name="Lapidus A."/>
        </authorList>
    </citation>
    <scope>NUCLEOTIDE SEQUENCE [LARGE SCALE GENOMIC DNA]</scope>
    <source>
        <strain evidence="3">DSM 15894 / CECT 5975 / LMG 20990 / XIL07</strain>
        <plasmid evidence="3">Plasmid pXCEL01</plasmid>
    </source>
</reference>
<geneLocation type="plasmid" evidence="2 3">
    <name>pXCEL01</name>
</geneLocation>
<dbReference type="HOGENOM" id="CLU_903004_0_0_11"/>
<organism evidence="2 3">
    <name type="scientific">Xylanimonas cellulosilytica (strain DSM 15894 / JCM 12276 / CECT 5975 / KCTC 9989 / LMG 20990 / NBRC 107835 / XIL07)</name>
    <dbReference type="NCBI Taxonomy" id="446471"/>
    <lineage>
        <taxon>Bacteria</taxon>
        <taxon>Bacillati</taxon>
        <taxon>Actinomycetota</taxon>
        <taxon>Actinomycetes</taxon>
        <taxon>Micrococcales</taxon>
        <taxon>Promicromonosporaceae</taxon>
        <taxon>Xylanimonas</taxon>
    </lineage>
</organism>
<evidence type="ECO:0000313" key="2">
    <source>
        <dbReference type="EMBL" id="ACZ32463.1"/>
    </source>
</evidence>
<keyword evidence="1" id="KW-0472">Membrane</keyword>
<name>D1C0Z7_XYLCX</name>
<sequence>MLDVRPVFLGCALLVTPGLTAWAITLTNPAWPRYQRVGLGVLMALGILLVLVGIGRLLLLAVDVADRRSARAHQFESDAMTARLAERIPASPPARLNLAAELGHTDERTLASAPVLVLHGDGTLTLEATPATADWAGTYDLRTVRKVINFLCLDPIPGGSSETAVVFYTGVPRNVSALFALDTMWLSLPEVREYLSTYIPAGIRNDFDHSWRPRPRTGPLVSEADRRATLGRYPLISNYGVIRWDHPGGPTVTVSARPSAELCVTTRASVAEVRSRSWFAPAGLSLVRGQAAAPGTFLLKIDGPTTPD</sequence>
<dbReference type="EMBL" id="CP001822">
    <property type="protein sequence ID" value="ACZ32463.1"/>
    <property type="molecule type" value="Genomic_DNA"/>
</dbReference>
<dbReference type="Proteomes" id="UP000002255">
    <property type="component" value="Plasmid pXCEL01"/>
</dbReference>
<dbReference type="OrthoDB" id="9990450at2"/>
<keyword evidence="3" id="KW-1185">Reference proteome</keyword>
<proteinExistence type="predicted"/>
<keyword evidence="2" id="KW-0614">Plasmid</keyword>
<keyword evidence="1" id="KW-1133">Transmembrane helix</keyword>
<accession>D1C0Z7</accession>
<keyword evidence="1" id="KW-0812">Transmembrane</keyword>
<protein>
    <submittedName>
        <fullName evidence="2">Uncharacterized protein</fullName>
    </submittedName>
</protein>